<evidence type="ECO:0000256" key="1">
    <source>
        <dbReference type="SAM" id="Coils"/>
    </source>
</evidence>
<organism evidence="3 4">
    <name type="scientific">Caenorhabditis nigoni</name>
    <dbReference type="NCBI Taxonomy" id="1611254"/>
    <lineage>
        <taxon>Eukaryota</taxon>
        <taxon>Metazoa</taxon>
        <taxon>Ecdysozoa</taxon>
        <taxon>Nematoda</taxon>
        <taxon>Chromadorea</taxon>
        <taxon>Rhabditida</taxon>
        <taxon>Rhabditina</taxon>
        <taxon>Rhabditomorpha</taxon>
        <taxon>Rhabditoidea</taxon>
        <taxon>Rhabditidae</taxon>
        <taxon>Peloderinae</taxon>
        <taxon>Caenorhabditis</taxon>
    </lineage>
</organism>
<keyword evidence="1" id="KW-0175">Coiled coil</keyword>
<feature type="region of interest" description="Disordered" evidence="2">
    <location>
        <begin position="1"/>
        <end position="65"/>
    </location>
</feature>
<evidence type="ECO:0000313" key="3">
    <source>
        <dbReference type="EMBL" id="PIC11915.1"/>
    </source>
</evidence>
<name>A0A2G5SA20_9PELO</name>
<protein>
    <submittedName>
        <fullName evidence="3">Uncharacterized protein</fullName>
    </submittedName>
</protein>
<dbReference type="EMBL" id="PDUG01000035">
    <property type="protein sequence ID" value="PIC11915.1"/>
    <property type="molecule type" value="Genomic_DNA"/>
</dbReference>
<comment type="caution">
    <text evidence="3">The sequence shown here is derived from an EMBL/GenBank/DDBJ whole genome shotgun (WGS) entry which is preliminary data.</text>
</comment>
<gene>
    <name evidence="3" type="ORF">B9Z55_028765</name>
</gene>
<proteinExistence type="predicted"/>
<feature type="coiled-coil region" evidence="1">
    <location>
        <begin position="78"/>
        <end position="114"/>
    </location>
</feature>
<evidence type="ECO:0000256" key="2">
    <source>
        <dbReference type="SAM" id="MobiDB-lite"/>
    </source>
</evidence>
<reference evidence="4" key="1">
    <citation type="submission" date="2017-10" db="EMBL/GenBank/DDBJ databases">
        <title>Rapid genome shrinkage in a self-fertile nematode reveals novel sperm competition proteins.</title>
        <authorList>
            <person name="Yin D."/>
            <person name="Schwarz E.M."/>
            <person name="Thomas C.G."/>
            <person name="Felde R.L."/>
            <person name="Korf I.F."/>
            <person name="Cutter A.D."/>
            <person name="Schartner C.M."/>
            <person name="Ralston E.J."/>
            <person name="Meyer B.J."/>
            <person name="Haag E.S."/>
        </authorList>
    </citation>
    <scope>NUCLEOTIDE SEQUENCE [LARGE SCALE GENOMIC DNA]</scope>
    <source>
        <strain evidence="4">JU1422</strain>
    </source>
</reference>
<feature type="compositionally biased region" description="Basic and acidic residues" evidence="2">
    <location>
        <begin position="48"/>
        <end position="65"/>
    </location>
</feature>
<sequence length="254" mass="29073">MNIESIFESPPPPPAPIAEPLEAPQLDDNDVDAAIKEELGPGSWPRLEVTEEQKREAGQLMRHTAEMKRRSLAAKKKLKAIQEEMNRERAMEAKEQEERTQKKIVEDKKKEEARNLLFTMAITKYVKQEQQRKVGAVKKASGIQDTLTMNEALKDNGNDAKKVCENFGCVVREHKCDRLNYELRSQSIEAHEEKYAGYPEKADRIIGAGNNSSNGICNTKSAIMREIQWNMTQCRVTEEPLIKYDHCRTLELLF</sequence>
<accession>A0A2G5SA20</accession>
<dbReference type="Proteomes" id="UP000230233">
    <property type="component" value="Unassembled WGS sequence"/>
</dbReference>
<dbReference type="AlphaFoldDB" id="A0A2G5SA20"/>
<evidence type="ECO:0000313" key="4">
    <source>
        <dbReference type="Proteomes" id="UP000230233"/>
    </source>
</evidence>
<keyword evidence="4" id="KW-1185">Reference proteome</keyword>